<organism evidence="2 3">
    <name type="scientific">Oryzias javanicus</name>
    <name type="common">Javanese ricefish</name>
    <name type="synonym">Aplocheilus javanicus</name>
    <dbReference type="NCBI Taxonomy" id="123683"/>
    <lineage>
        <taxon>Eukaryota</taxon>
        <taxon>Metazoa</taxon>
        <taxon>Chordata</taxon>
        <taxon>Craniata</taxon>
        <taxon>Vertebrata</taxon>
        <taxon>Euteleostomi</taxon>
        <taxon>Actinopterygii</taxon>
        <taxon>Neopterygii</taxon>
        <taxon>Teleostei</taxon>
        <taxon>Neoteleostei</taxon>
        <taxon>Acanthomorphata</taxon>
        <taxon>Ovalentaria</taxon>
        <taxon>Atherinomorphae</taxon>
        <taxon>Beloniformes</taxon>
        <taxon>Adrianichthyidae</taxon>
        <taxon>Oryziinae</taxon>
        <taxon>Oryzias</taxon>
    </lineage>
</organism>
<evidence type="ECO:0000313" key="3">
    <source>
        <dbReference type="Proteomes" id="UP000283210"/>
    </source>
</evidence>
<feature type="region of interest" description="Disordered" evidence="1">
    <location>
        <begin position="59"/>
        <end position="82"/>
    </location>
</feature>
<dbReference type="EMBL" id="CM012445">
    <property type="protein sequence ID" value="RVE68559.1"/>
    <property type="molecule type" value="Genomic_DNA"/>
</dbReference>
<proteinExistence type="predicted"/>
<feature type="compositionally biased region" description="Basic and acidic residues" evidence="1">
    <location>
        <begin position="70"/>
        <end position="82"/>
    </location>
</feature>
<dbReference type="AlphaFoldDB" id="A0A437D1F4"/>
<evidence type="ECO:0000313" key="2">
    <source>
        <dbReference type="EMBL" id="RVE68559.1"/>
    </source>
</evidence>
<gene>
    <name evidence="2" type="ORF">OJAV_G00092940</name>
</gene>
<dbReference type="Proteomes" id="UP000283210">
    <property type="component" value="Chromosome 9"/>
</dbReference>
<evidence type="ECO:0000256" key="1">
    <source>
        <dbReference type="SAM" id="MobiDB-lite"/>
    </source>
</evidence>
<reference evidence="2 3" key="1">
    <citation type="submission" date="2018-11" db="EMBL/GenBank/DDBJ databases">
        <authorList>
            <person name="Lopez-Roques C."/>
            <person name="Donnadieu C."/>
            <person name="Bouchez O."/>
            <person name="Klopp C."/>
            <person name="Cabau C."/>
            <person name="Zahm M."/>
        </authorList>
    </citation>
    <scope>NUCLEOTIDE SEQUENCE [LARGE SCALE GENOMIC DNA]</scope>
    <source>
        <strain evidence="2">RS831</strain>
        <tissue evidence="2">Whole body</tissue>
    </source>
</reference>
<protein>
    <submittedName>
        <fullName evidence="2">Uncharacterized protein</fullName>
    </submittedName>
</protein>
<name>A0A437D1F4_ORYJA</name>
<reference evidence="2 3" key="2">
    <citation type="submission" date="2019-01" db="EMBL/GenBank/DDBJ databases">
        <title>A chromosome length genome reference of the Java medaka (oryzias javanicus).</title>
        <authorList>
            <person name="Herpin A."/>
            <person name="Takehana Y."/>
            <person name="Naruse K."/>
            <person name="Ansai S."/>
            <person name="Kawaguchi M."/>
        </authorList>
    </citation>
    <scope>NUCLEOTIDE SEQUENCE [LARGE SCALE GENOMIC DNA]</scope>
    <source>
        <strain evidence="2">RS831</strain>
        <tissue evidence="2">Whole body</tissue>
    </source>
</reference>
<keyword evidence="3" id="KW-1185">Reference proteome</keyword>
<sequence>MTPGVSSGGPAAYKNPLRNTDSLLHVEQEGAGSRMVFRTLGVTCAVFFGAWVLSSAKDAAPPHHHHHQRLLQDHLVDRSPLL</sequence>
<accession>A0A437D1F4</accession>